<keyword evidence="3 7" id="KW-0863">Zinc-finger</keyword>
<comment type="caution">
    <text evidence="9">The sequence shown here is derived from an EMBL/GenBank/DDBJ whole genome shotgun (WGS) entry which is preliminary data.</text>
</comment>
<evidence type="ECO:0000256" key="3">
    <source>
        <dbReference type="ARBA" id="ARBA00022771"/>
    </source>
</evidence>
<dbReference type="PANTHER" id="PTHR30446:SF0">
    <property type="entry name" value="RECOMBINATION PROTEIN RECR"/>
    <property type="match status" value="1"/>
</dbReference>
<organism evidence="9 10">
    <name type="scientific">Hallella faecis</name>
    <dbReference type="NCBI Taxonomy" id="2841596"/>
    <lineage>
        <taxon>Bacteria</taxon>
        <taxon>Pseudomonadati</taxon>
        <taxon>Bacteroidota</taxon>
        <taxon>Bacteroidia</taxon>
        <taxon>Bacteroidales</taxon>
        <taxon>Prevotellaceae</taxon>
        <taxon>Hallella</taxon>
    </lineage>
</organism>
<dbReference type="InterPro" id="IPR006171">
    <property type="entry name" value="TOPRIM_dom"/>
</dbReference>
<dbReference type="Pfam" id="PF02132">
    <property type="entry name" value="RecR_ZnF"/>
    <property type="match status" value="1"/>
</dbReference>
<evidence type="ECO:0000256" key="7">
    <source>
        <dbReference type="HAMAP-Rule" id="MF_00017"/>
    </source>
</evidence>
<evidence type="ECO:0000256" key="6">
    <source>
        <dbReference type="ARBA" id="ARBA00023204"/>
    </source>
</evidence>
<evidence type="ECO:0000259" key="8">
    <source>
        <dbReference type="PROSITE" id="PS50880"/>
    </source>
</evidence>
<dbReference type="Gene3D" id="3.30.60.80">
    <property type="match status" value="1"/>
</dbReference>
<dbReference type="Gene3D" id="3.40.1360.10">
    <property type="match status" value="1"/>
</dbReference>
<dbReference type="Gene3D" id="1.10.8.420">
    <property type="entry name" value="RecR Domain 1"/>
    <property type="match status" value="1"/>
</dbReference>
<keyword evidence="6 7" id="KW-0234">DNA repair</keyword>
<evidence type="ECO:0000313" key="10">
    <source>
        <dbReference type="Proteomes" id="UP001487296"/>
    </source>
</evidence>
<dbReference type="Pfam" id="PF13662">
    <property type="entry name" value="Toprim_4"/>
    <property type="match status" value="1"/>
</dbReference>
<dbReference type="Proteomes" id="UP001487296">
    <property type="component" value="Unassembled WGS sequence"/>
</dbReference>
<dbReference type="Pfam" id="PF21175">
    <property type="entry name" value="RecR_C"/>
    <property type="match status" value="1"/>
</dbReference>
<keyword evidence="10" id="KW-1185">Reference proteome</keyword>
<dbReference type="PANTHER" id="PTHR30446">
    <property type="entry name" value="RECOMBINATION PROTEIN RECR"/>
    <property type="match status" value="1"/>
</dbReference>
<dbReference type="NCBIfam" id="TIGR00615">
    <property type="entry name" value="recR"/>
    <property type="match status" value="1"/>
</dbReference>
<keyword evidence="5 7" id="KW-0233">DNA recombination</keyword>
<reference evidence="9 10" key="1">
    <citation type="submission" date="2024-04" db="EMBL/GenBank/DDBJ databases">
        <title>Human intestinal bacterial collection.</title>
        <authorList>
            <person name="Pauvert C."/>
            <person name="Hitch T.C.A."/>
            <person name="Clavel T."/>
        </authorList>
    </citation>
    <scope>NUCLEOTIDE SEQUENCE [LARGE SCALE GENOMIC DNA]</scope>
    <source>
        <strain evidence="9 10">CLA-AA-H145</strain>
    </source>
</reference>
<evidence type="ECO:0000256" key="5">
    <source>
        <dbReference type="ARBA" id="ARBA00023172"/>
    </source>
</evidence>
<feature type="domain" description="Toprim" evidence="8">
    <location>
        <begin position="82"/>
        <end position="178"/>
    </location>
</feature>
<dbReference type="PROSITE" id="PS01300">
    <property type="entry name" value="RECR"/>
    <property type="match status" value="1"/>
</dbReference>
<dbReference type="Pfam" id="PF21176">
    <property type="entry name" value="RecR_HhH"/>
    <property type="match status" value="1"/>
</dbReference>
<dbReference type="InterPro" id="IPR015967">
    <property type="entry name" value="Rcmb_RecR_Znf"/>
</dbReference>
<dbReference type="Gene3D" id="6.10.250.240">
    <property type="match status" value="1"/>
</dbReference>
<dbReference type="InterPro" id="IPR034137">
    <property type="entry name" value="TOPRIM_RecR"/>
</dbReference>
<evidence type="ECO:0000256" key="2">
    <source>
        <dbReference type="ARBA" id="ARBA00022763"/>
    </source>
</evidence>
<keyword evidence="4 7" id="KW-0862">Zinc</keyword>
<dbReference type="RefSeq" id="WP_215760731.1">
    <property type="nucleotide sequence ID" value="NZ_JAHKBE010000066.1"/>
</dbReference>
<comment type="similarity">
    <text evidence="7">Belongs to the RecR family.</text>
</comment>
<protein>
    <recommendedName>
        <fullName evidence="7">Recombination protein RecR</fullName>
    </recommendedName>
</protein>
<proteinExistence type="inferred from homology"/>
<evidence type="ECO:0000256" key="4">
    <source>
        <dbReference type="ARBA" id="ARBA00022833"/>
    </source>
</evidence>
<evidence type="ECO:0000256" key="1">
    <source>
        <dbReference type="ARBA" id="ARBA00022723"/>
    </source>
</evidence>
<evidence type="ECO:0000313" key="9">
    <source>
        <dbReference type="EMBL" id="MEQ2487667.1"/>
    </source>
</evidence>
<dbReference type="SUPFAM" id="SSF111304">
    <property type="entry name" value="Recombination protein RecR"/>
    <property type="match status" value="1"/>
</dbReference>
<keyword evidence="2 7" id="KW-0227">DNA damage</keyword>
<comment type="function">
    <text evidence="7">May play a role in DNA repair. It seems to be involved in an RecBC-independent recombinational process of DNA repair. It may act with RecF and RecO.</text>
</comment>
<dbReference type="SMART" id="SM00493">
    <property type="entry name" value="TOPRIM"/>
    <property type="match status" value="1"/>
</dbReference>
<keyword evidence="1 7" id="KW-0479">Metal-binding</keyword>
<name>A0ABV1FTF7_9BACT</name>
<dbReference type="InterPro" id="IPR000093">
    <property type="entry name" value="DNA_Rcmb_RecR"/>
</dbReference>
<dbReference type="EMBL" id="JBBNFP010000065">
    <property type="protein sequence ID" value="MEQ2487667.1"/>
    <property type="molecule type" value="Genomic_DNA"/>
</dbReference>
<sequence>METYPSVLLEKAVGEFSKLPGIGRKTALRLVLHVLRQPVGEAEAFADAVLHVRKDIKYCSVCHNISDDDVCPICADARRDRSTICVVENVQDVMAIENTQQYNGLYHVLGGVISPMDGVGPGDLQIESLVQRVKDNDDVKEIILALSSTMEGDTTNFYIHRQLAPLHVKVTMIARGISVGNDLEYTDEVTLGRSIVNRTLMD</sequence>
<dbReference type="HAMAP" id="MF_00017">
    <property type="entry name" value="RecR"/>
    <property type="match status" value="1"/>
</dbReference>
<accession>A0ABV1FTF7</accession>
<dbReference type="CDD" id="cd01025">
    <property type="entry name" value="TOPRIM_recR"/>
    <property type="match status" value="1"/>
</dbReference>
<gene>
    <name evidence="7 9" type="primary">recR</name>
    <name evidence="9" type="ORF">AAAT34_11530</name>
</gene>
<feature type="zinc finger region" description="C4-type" evidence="7">
    <location>
        <begin position="59"/>
        <end position="74"/>
    </location>
</feature>
<dbReference type="PROSITE" id="PS50880">
    <property type="entry name" value="TOPRIM"/>
    <property type="match status" value="1"/>
</dbReference>
<dbReference type="InterPro" id="IPR023627">
    <property type="entry name" value="Rcmb_RecR"/>
</dbReference>